<name>A0A9P8YCT1_9PEZI</name>
<comment type="caution">
    <text evidence="1">The sequence shown here is derived from an EMBL/GenBank/DDBJ whole genome shotgun (WGS) entry which is preliminary data.</text>
</comment>
<dbReference type="RefSeq" id="XP_046015668.1">
    <property type="nucleotide sequence ID" value="XM_046153320.1"/>
</dbReference>
<protein>
    <submittedName>
        <fullName evidence="1">Uncharacterized protein</fullName>
    </submittedName>
</protein>
<gene>
    <name evidence="1" type="ORF">B0I36DRAFT_318626</name>
</gene>
<dbReference type="EMBL" id="JAGTJQ010000003">
    <property type="protein sequence ID" value="KAH7035575.1"/>
    <property type="molecule type" value="Genomic_DNA"/>
</dbReference>
<accession>A0A9P8YCT1</accession>
<evidence type="ECO:0000313" key="1">
    <source>
        <dbReference type="EMBL" id="KAH7035575.1"/>
    </source>
</evidence>
<organism evidence="1 2">
    <name type="scientific">Microdochium trichocladiopsis</name>
    <dbReference type="NCBI Taxonomy" id="1682393"/>
    <lineage>
        <taxon>Eukaryota</taxon>
        <taxon>Fungi</taxon>
        <taxon>Dikarya</taxon>
        <taxon>Ascomycota</taxon>
        <taxon>Pezizomycotina</taxon>
        <taxon>Sordariomycetes</taxon>
        <taxon>Xylariomycetidae</taxon>
        <taxon>Xylariales</taxon>
        <taxon>Microdochiaceae</taxon>
        <taxon>Microdochium</taxon>
    </lineage>
</organism>
<keyword evidence="2" id="KW-1185">Reference proteome</keyword>
<reference evidence="1" key="1">
    <citation type="journal article" date="2021" name="Nat. Commun.">
        <title>Genetic determinants of endophytism in the Arabidopsis root mycobiome.</title>
        <authorList>
            <person name="Mesny F."/>
            <person name="Miyauchi S."/>
            <person name="Thiergart T."/>
            <person name="Pickel B."/>
            <person name="Atanasova L."/>
            <person name="Karlsson M."/>
            <person name="Huettel B."/>
            <person name="Barry K.W."/>
            <person name="Haridas S."/>
            <person name="Chen C."/>
            <person name="Bauer D."/>
            <person name="Andreopoulos W."/>
            <person name="Pangilinan J."/>
            <person name="LaButti K."/>
            <person name="Riley R."/>
            <person name="Lipzen A."/>
            <person name="Clum A."/>
            <person name="Drula E."/>
            <person name="Henrissat B."/>
            <person name="Kohler A."/>
            <person name="Grigoriev I.V."/>
            <person name="Martin F.M."/>
            <person name="Hacquard S."/>
        </authorList>
    </citation>
    <scope>NUCLEOTIDE SEQUENCE</scope>
    <source>
        <strain evidence="1">MPI-CAGE-CH-0230</strain>
    </source>
</reference>
<evidence type="ECO:0000313" key="2">
    <source>
        <dbReference type="Proteomes" id="UP000756346"/>
    </source>
</evidence>
<dbReference type="Proteomes" id="UP000756346">
    <property type="component" value="Unassembled WGS sequence"/>
</dbReference>
<sequence length="81" mass="9223">MAHWLGSRRTWSCILDWRICTAMRSSAKGWLPSATCLSGCLPRVLAGSSVKRQWPVALREQWTYPPLGPAWLIVHYDAHKC</sequence>
<dbReference type="GeneID" id="70182866"/>
<proteinExistence type="predicted"/>
<dbReference type="AlphaFoldDB" id="A0A9P8YCT1"/>